<name>A0A4R8Y1C8_9MICO</name>
<evidence type="ECO:0000256" key="8">
    <source>
        <dbReference type="ARBA" id="ARBA00023264"/>
    </source>
</evidence>
<gene>
    <name evidence="10" type="ORF">E3T23_00210</name>
</gene>
<keyword evidence="7" id="KW-0444">Lipid biosynthesis</keyword>
<comment type="caution">
    <text evidence="10">The sequence shown here is derived from an EMBL/GenBank/DDBJ whole genome shotgun (WGS) entry which is preliminary data.</text>
</comment>
<proteinExistence type="inferred from homology"/>
<keyword evidence="4" id="KW-0547">Nucleotide-binding</keyword>
<dbReference type="Pfam" id="PF00781">
    <property type="entry name" value="DAGK_cat"/>
    <property type="match status" value="1"/>
</dbReference>
<dbReference type="GO" id="GO:0016301">
    <property type="term" value="F:kinase activity"/>
    <property type="evidence" value="ECO:0007669"/>
    <property type="project" value="UniProtKB-KW"/>
</dbReference>
<keyword evidence="5" id="KW-0418">Kinase</keyword>
<dbReference type="Gene3D" id="2.60.200.40">
    <property type="match status" value="1"/>
</dbReference>
<evidence type="ECO:0000313" key="10">
    <source>
        <dbReference type="EMBL" id="TFC84373.1"/>
    </source>
</evidence>
<evidence type="ECO:0000256" key="4">
    <source>
        <dbReference type="ARBA" id="ARBA00022741"/>
    </source>
</evidence>
<evidence type="ECO:0000259" key="9">
    <source>
        <dbReference type="PROSITE" id="PS50146"/>
    </source>
</evidence>
<dbReference type="PROSITE" id="PS50146">
    <property type="entry name" value="DAGK"/>
    <property type="match status" value="1"/>
</dbReference>
<dbReference type="AlphaFoldDB" id="A0A4R8Y1C8"/>
<feature type="domain" description="DAGKc" evidence="9">
    <location>
        <begin position="50"/>
        <end position="138"/>
    </location>
</feature>
<dbReference type="SUPFAM" id="SSF111331">
    <property type="entry name" value="NAD kinase/diacylglycerol kinase-like"/>
    <property type="match status" value="1"/>
</dbReference>
<evidence type="ECO:0000313" key="11">
    <source>
        <dbReference type="Proteomes" id="UP000298433"/>
    </source>
</evidence>
<evidence type="ECO:0000256" key="1">
    <source>
        <dbReference type="ARBA" id="ARBA00001946"/>
    </source>
</evidence>
<keyword evidence="7" id="KW-0443">Lipid metabolism</keyword>
<evidence type="ECO:0000256" key="2">
    <source>
        <dbReference type="ARBA" id="ARBA00005983"/>
    </source>
</evidence>
<dbReference type="InterPro" id="IPR017438">
    <property type="entry name" value="ATP-NAD_kinase_N"/>
</dbReference>
<protein>
    <recommendedName>
        <fullName evidence="9">DAGKc domain-containing protein</fullName>
    </recommendedName>
</protein>
<dbReference type="InterPro" id="IPR045540">
    <property type="entry name" value="YegS/DAGK_C"/>
</dbReference>
<accession>A0A4R8Y1C8</accession>
<dbReference type="PANTHER" id="PTHR12358">
    <property type="entry name" value="SPHINGOSINE KINASE"/>
    <property type="match status" value="1"/>
</dbReference>
<dbReference type="InterPro" id="IPR050187">
    <property type="entry name" value="Lipid_Phosphate_FormReg"/>
</dbReference>
<dbReference type="Gene3D" id="3.40.50.10330">
    <property type="entry name" value="Probable inorganic polyphosphate/atp-NAD kinase, domain 1"/>
    <property type="match status" value="1"/>
</dbReference>
<evidence type="ECO:0000256" key="5">
    <source>
        <dbReference type="ARBA" id="ARBA00022777"/>
    </source>
</evidence>
<dbReference type="PANTHER" id="PTHR12358:SF106">
    <property type="entry name" value="LIPID KINASE YEGS"/>
    <property type="match status" value="1"/>
</dbReference>
<evidence type="ECO:0000256" key="7">
    <source>
        <dbReference type="ARBA" id="ARBA00023209"/>
    </source>
</evidence>
<evidence type="ECO:0000256" key="6">
    <source>
        <dbReference type="ARBA" id="ARBA00022840"/>
    </source>
</evidence>
<reference evidence="10 11" key="1">
    <citation type="submission" date="2019-03" db="EMBL/GenBank/DDBJ databases">
        <title>Genomics of glacier-inhabiting Cryobacterium strains.</title>
        <authorList>
            <person name="Liu Q."/>
            <person name="Xin Y.-H."/>
        </authorList>
    </citation>
    <scope>NUCLEOTIDE SEQUENCE [LARGE SCALE GENOMIC DNA]</scope>
    <source>
        <strain evidence="10 11">TMT2-48-2</strain>
    </source>
</reference>
<keyword evidence="11" id="KW-1185">Reference proteome</keyword>
<dbReference type="GO" id="GO:0005886">
    <property type="term" value="C:plasma membrane"/>
    <property type="evidence" value="ECO:0007669"/>
    <property type="project" value="TreeGrafter"/>
</dbReference>
<sequence length="331" mass="35259">MDTPDQPTGDRWAAIVYNPTKVDLVRLGASVARAESASGWPDSLWFPTAADDAGRQAARLALAQGAALVLVAGGDGTIRAVADVLRGSRVPLAIVPFGTGNLLARNLGLPLSNVDEATMVAFTGADKPMDVGVASVRTEDGALADHVFLVMAGIGIDAQMVVSTRPELKRAVGWLAYVDAVARVLPRVKPFQIRYSLNGRPHRPAHVSTILIGNCGLLPGNIQILPDARIDDGILDIAMLQPKGVFGWLAIWRRVTWENGVLRRSAAGRRIIARTESTTARVMTTLRAEDIRIVLGEAQEFEVDGDALGTVRSVSLRTDPSSLVLRVPSAA</sequence>
<dbReference type="GO" id="GO:0005524">
    <property type="term" value="F:ATP binding"/>
    <property type="evidence" value="ECO:0007669"/>
    <property type="project" value="UniProtKB-KW"/>
</dbReference>
<dbReference type="OrthoDB" id="3171056at2"/>
<evidence type="ECO:0000256" key="3">
    <source>
        <dbReference type="ARBA" id="ARBA00022679"/>
    </source>
</evidence>
<dbReference type="GO" id="GO:0008654">
    <property type="term" value="P:phospholipid biosynthetic process"/>
    <property type="evidence" value="ECO:0007669"/>
    <property type="project" value="UniProtKB-KW"/>
</dbReference>
<dbReference type="Proteomes" id="UP000298433">
    <property type="component" value="Unassembled WGS sequence"/>
</dbReference>
<keyword evidence="8" id="KW-1208">Phospholipid metabolism</keyword>
<keyword evidence="3" id="KW-0808">Transferase</keyword>
<keyword evidence="6" id="KW-0067">ATP-binding</keyword>
<dbReference type="InterPro" id="IPR001206">
    <property type="entry name" value="Diacylglycerol_kinase_cat_dom"/>
</dbReference>
<dbReference type="EMBL" id="SOGN01000003">
    <property type="protein sequence ID" value="TFC84373.1"/>
    <property type="molecule type" value="Genomic_DNA"/>
</dbReference>
<comment type="cofactor">
    <cofactor evidence="1">
        <name>Mg(2+)</name>
        <dbReference type="ChEBI" id="CHEBI:18420"/>
    </cofactor>
</comment>
<keyword evidence="7" id="KW-0594">Phospholipid biosynthesis</keyword>
<dbReference type="InterPro" id="IPR016064">
    <property type="entry name" value="NAD/diacylglycerol_kinase_sf"/>
</dbReference>
<organism evidence="10 11">
    <name type="scientific">Cryobacterium cheniae</name>
    <dbReference type="NCBI Taxonomy" id="1259262"/>
    <lineage>
        <taxon>Bacteria</taxon>
        <taxon>Bacillati</taxon>
        <taxon>Actinomycetota</taxon>
        <taxon>Actinomycetes</taxon>
        <taxon>Micrococcales</taxon>
        <taxon>Microbacteriaceae</taxon>
        <taxon>Cryobacterium</taxon>
    </lineage>
</organism>
<dbReference type="RefSeq" id="WP_134368410.1">
    <property type="nucleotide sequence ID" value="NZ_SOGN01000003.1"/>
</dbReference>
<comment type="similarity">
    <text evidence="2">Belongs to the diacylglycerol/lipid kinase family.</text>
</comment>
<dbReference type="Pfam" id="PF19279">
    <property type="entry name" value="YegS_C"/>
    <property type="match status" value="1"/>
</dbReference>